<dbReference type="PANTHER" id="PTHR11839:SF18">
    <property type="entry name" value="NUDIX HYDROLASE DOMAIN-CONTAINING PROTEIN"/>
    <property type="match status" value="1"/>
</dbReference>
<dbReference type="Pfam" id="PF00293">
    <property type="entry name" value="NUDIX"/>
    <property type="match status" value="1"/>
</dbReference>
<protein>
    <submittedName>
        <fullName evidence="4">NUDIX hydrolase</fullName>
    </submittedName>
</protein>
<sequence>MWKILNSKEIYKNPWLKVKEDKVIIESGRERTFTTVDIKPGVSVLVVDEKMNAYLSKGYQYALDEEITGVTAGGGIDDGENPLECAKRELKEETGFIASEWIELGKVHAITSGIISSPNYLFLARDFEKTDRNLEDTEKITTYKLPLKDAFHMVISGEITHSASAVLIMKAWNYLNS</sequence>
<gene>
    <name evidence="4" type="ORF">KC675_01105</name>
</gene>
<accession>A0A955L0S9</accession>
<comment type="caution">
    <text evidence="4">The sequence shown here is derived from an EMBL/GenBank/DDBJ whole genome shotgun (WGS) entry which is preliminary data.</text>
</comment>
<organism evidence="4 5">
    <name type="scientific">Candidatus Dojkabacteria bacterium</name>
    <dbReference type="NCBI Taxonomy" id="2099670"/>
    <lineage>
        <taxon>Bacteria</taxon>
        <taxon>Candidatus Dojkabacteria</taxon>
    </lineage>
</organism>
<evidence type="ECO:0000259" key="3">
    <source>
        <dbReference type="PROSITE" id="PS51462"/>
    </source>
</evidence>
<dbReference type="GO" id="GO:0019693">
    <property type="term" value="P:ribose phosphate metabolic process"/>
    <property type="evidence" value="ECO:0007669"/>
    <property type="project" value="TreeGrafter"/>
</dbReference>
<dbReference type="GO" id="GO:0006753">
    <property type="term" value="P:nucleoside phosphate metabolic process"/>
    <property type="evidence" value="ECO:0007669"/>
    <property type="project" value="TreeGrafter"/>
</dbReference>
<dbReference type="InterPro" id="IPR015797">
    <property type="entry name" value="NUDIX_hydrolase-like_dom_sf"/>
</dbReference>
<dbReference type="InterPro" id="IPR000086">
    <property type="entry name" value="NUDIX_hydrolase_dom"/>
</dbReference>
<evidence type="ECO:0000256" key="1">
    <source>
        <dbReference type="ARBA" id="ARBA00001946"/>
    </source>
</evidence>
<proteinExistence type="predicted"/>
<dbReference type="SUPFAM" id="SSF55811">
    <property type="entry name" value="Nudix"/>
    <property type="match status" value="1"/>
</dbReference>
<reference evidence="4" key="1">
    <citation type="submission" date="2020-04" db="EMBL/GenBank/DDBJ databases">
        <authorList>
            <person name="Zhang T."/>
        </authorList>
    </citation>
    <scope>NUCLEOTIDE SEQUENCE</scope>
    <source>
        <strain evidence="4">HKST-UBA15</strain>
    </source>
</reference>
<comment type="cofactor">
    <cofactor evidence="1">
        <name>Mg(2+)</name>
        <dbReference type="ChEBI" id="CHEBI:18420"/>
    </cofactor>
</comment>
<dbReference type="AlphaFoldDB" id="A0A955L0S9"/>
<dbReference type="EMBL" id="JAGQLL010000011">
    <property type="protein sequence ID" value="MCA9379756.1"/>
    <property type="molecule type" value="Genomic_DNA"/>
</dbReference>
<dbReference type="Gene3D" id="3.90.79.10">
    <property type="entry name" value="Nucleoside Triphosphate Pyrophosphohydrolase"/>
    <property type="match status" value="1"/>
</dbReference>
<reference evidence="4" key="2">
    <citation type="journal article" date="2021" name="Microbiome">
        <title>Successional dynamics and alternative stable states in a saline activated sludge microbial community over 9 years.</title>
        <authorList>
            <person name="Wang Y."/>
            <person name="Ye J."/>
            <person name="Ju F."/>
            <person name="Liu L."/>
            <person name="Boyd J.A."/>
            <person name="Deng Y."/>
            <person name="Parks D.H."/>
            <person name="Jiang X."/>
            <person name="Yin X."/>
            <person name="Woodcroft B.J."/>
            <person name="Tyson G.W."/>
            <person name="Hugenholtz P."/>
            <person name="Polz M.F."/>
            <person name="Zhang T."/>
        </authorList>
    </citation>
    <scope>NUCLEOTIDE SEQUENCE</scope>
    <source>
        <strain evidence="4">HKST-UBA15</strain>
    </source>
</reference>
<dbReference type="InterPro" id="IPR020084">
    <property type="entry name" value="NUDIX_hydrolase_CS"/>
</dbReference>
<feature type="domain" description="Nudix hydrolase" evidence="3">
    <location>
        <begin position="37"/>
        <end position="167"/>
    </location>
</feature>
<dbReference type="GO" id="GO:0005829">
    <property type="term" value="C:cytosol"/>
    <property type="evidence" value="ECO:0007669"/>
    <property type="project" value="TreeGrafter"/>
</dbReference>
<dbReference type="PROSITE" id="PS00893">
    <property type="entry name" value="NUDIX_BOX"/>
    <property type="match status" value="1"/>
</dbReference>
<dbReference type="PANTHER" id="PTHR11839">
    <property type="entry name" value="UDP/ADP-SUGAR PYROPHOSPHATASE"/>
    <property type="match status" value="1"/>
</dbReference>
<dbReference type="GO" id="GO:0016787">
    <property type="term" value="F:hydrolase activity"/>
    <property type="evidence" value="ECO:0007669"/>
    <property type="project" value="UniProtKB-KW"/>
</dbReference>
<evidence type="ECO:0000313" key="4">
    <source>
        <dbReference type="EMBL" id="MCA9379756.1"/>
    </source>
</evidence>
<name>A0A955L0S9_9BACT</name>
<keyword evidence="2 4" id="KW-0378">Hydrolase</keyword>
<dbReference type="PROSITE" id="PS51462">
    <property type="entry name" value="NUDIX"/>
    <property type="match status" value="1"/>
</dbReference>
<dbReference type="Proteomes" id="UP000745577">
    <property type="component" value="Unassembled WGS sequence"/>
</dbReference>
<evidence type="ECO:0000313" key="5">
    <source>
        <dbReference type="Proteomes" id="UP000745577"/>
    </source>
</evidence>
<evidence type="ECO:0000256" key="2">
    <source>
        <dbReference type="ARBA" id="ARBA00022801"/>
    </source>
</evidence>